<name>A0A9Q9AY80_9PEZI</name>
<accession>A0A9Q9AY80</accession>
<evidence type="ECO:0000313" key="3">
    <source>
        <dbReference type="Proteomes" id="UP001056384"/>
    </source>
</evidence>
<organism evidence="2 3">
    <name type="scientific">Septoria linicola</name>
    <dbReference type="NCBI Taxonomy" id="215465"/>
    <lineage>
        <taxon>Eukaryota</taxon>
        <taxon>Fungi</taxon>
        <taxon>Dikarya</taxon>
        <taxon>Ascomycota</taxon>
        <taxon>Pezizomycotina</taxon>
        <taxon>Dothideomycetes</taxon>
        <taxon>Dothideomycetidae</taxon>
        <taxon>Mycosphaerellales</taxon>
        <taxon>Mycosphaerellaceae</taxon>
        <taxon>Septoria</taxon>
    </lineage>
</organism>
<dbReference type="Proteomes" id="UP001056384">
    <property type="component" value="Chromosome 6"/>
</dbReference>
<sequence>MLRTLLVAGTIGLAAALPRPQNIDFAAVDAIPTPAELGAPLAAAASAVPTYVPEQAAAKAASEAASNPITKRRSLVARAACDPRPLGQGAPDTSPDTPEAFQTNFQYRNLAVDSHIPQGYDRVFNNLKAANKQDGYLGFYTLSGYDTIRCRQYCDATKTCTAFNTYIERSPRVEPGAGCENPHSTPVVKCALFGLPVSANTATNDGQFQADFHVVIAGSNGFVKNAPPPSQPKFTGPKALPGAINAPNESNSYVGVRTYNGPYDPSQCAAAAKEHNAYWQRNTPNGQTYKPVNFFVAYVVSKNNQPKGTYCALYDRPWDSSFATNTGQYDNEGNYYDVSQAYSYTLSQQDSGIKNSTISG</sequence>
<evidence type="ECO:0000256" key="1">
    <source>
        <dbReference type="SAM" id="SignalP"/>
    </source>
</evidence>
<keyword evidence="3" id="KW-1185">Reference proteome</keyword>
<feature type="signal peptide" evidence="1">
    <location>
        <begin position="1"/>
        <end position="16"/>
    </location>
</feature>
<reference evidence="2" key="1">
    <citation type="submission" date="2022-06" db="EMBL/GenBank/DDBJ databases">
        <title>Complete genome sequences of two strains of the flax pathogen Septoria linicola.</title>
        <authorList>
            <person name="Lapalu N."/>
            <person name="Simon A."/>
            <person name="Demenou B."/>
            <person name="Paumier D."/>
            <person name="Guillot M.-P."/>
            <person name="Gout L."/>
            <person name="Valade R."/>
        </authorList>
    </citation>
    <scope>NUCLEOTIDE SEQUENCE</scope>
    <source>
        <strain evidence="2">SE15195</strain>
    </source>
</reference>
<dbReference type="PANTHER" id="PTHR36578">
    <property type="entry name" value="CHROMOSOME 15, WHOLE GENOME SHOTGUN SEQUENCE"/>
    <property type="match status" value="1"/>
</dbReference>
<protein>
    <submittedName>
        <fullName evidence="2">Uncharacterized protein</fullName>
    </submittedName>
</protein>
<feature type="chain" id="PRO_5040512728" evidence="1">
    <location>
        <begin position="17"/>
        <end position="360"/>
    </location>
</feature>
<proteinExistence type="predicted"/>
<evidence type="ECO:0000313" key="2">
    <source>
        <dbReference type="EMBL" id="USW54700.1"/>
    </source>
</evidence>
<dbReference type="EMBL" id="CP099423">
    <property type="protein sequence ID" value="USW54700.1"/>
    <property type="molecule type" value="Genomic_DNA"/>
</dbReference>
<dbReference type="AlphaFoldDB" id="A0A9Q9AY80"/>
<dbReference type="PANTHER" id="PTHR36578:SF1">
    <property type="entry name" value="APPLE DOMAIN-CONTAINING PROTEIN"/>
    <property type="match status" value="1"/>
</dbReference>
<gene>
    <name evidence="2" type="ORF">Slin15195_G080190</name>
</gene>
<keyword evidence="1" id="KW-0732">Signal</keyword>